<evidence type="ECO:0000313" key="8">
    <source>
        <dbReference type="EMBL" id="RIW30908.1"/>
    </source>
</evidence>
<dbReference type="InterPro" id="IPR018951">
    <property type="entry name" value="Fumarase_C_C"/>
</dbReference>
<comment type="similarity">
    <text evidence="2 5">Belongs to the class-II fumarase/aspartase family. Fumarase subfamily.</text>
</comment>
<dbReference type="PROSITE" id="PS00163">
    <property type="entry name" value="FUMARATE_LYASES"/>
    <property type="match status" value="1"/>
</dbReference>
<feature type="binding site" description="in site B" evidence="5">
    <location>
        <begin position="125"/>
        <end position="128"/>
    </location>
    <ligand>
        <name>substrate</name>
    </ligand>
</feature>
<dbReference type="InterPro" id="IPR000362">
    <property type="entry name" value="Fumarate_lyase_fam"/>
</dbReference>
<dbReference type="HAMAP" id="MF_00743">
    <property type="entry name" value="FumaraseC"/>
    <property type="match status" value="1"/>
</dbReference>
<name>A0A3A1QT82_9BACI</name>
<dbReference type="CDD" id="cd01362">
    <property type="entry name" value="Fumarase_classII"/>
    <property type="match status" value="1"/>
</dbReference>
<evidence type="ECO:0000256" key="4">
    <source>
        <dbReference type="ARBA" id="ARBA00023239"/>
    </source>
</evidence>
<evidence type="ECO:0000259" key="7">
    <source>
        <dbReference type="Pfam" id="PF10415"/>
    </source>
</evidence>
<keyword evidence="4 5" id="KW-0456">Lyase</keyword>
<dbReference type="Pfam" id="PF00206">
    <property type="entry name" value="Lyase_1"/>
    <property type="match status" value="1"/>
</dbReference>
<dbReference type="Proteomes" id="UP000265801">
    <property type="component" value="Unassembled WGS sequence"/>
</dbReference>
<dbReference type="OrthoDB" id="9802809at2"/>
<evidence type="ECO:0000313" key="9">
    <source>
        <dbReference type="Proteomes" id="UP000265801"/>
    </source>
</evidence>
<comment type="catalytic activity">
    <reaction evidence="5">
        <text>(S)-malate = fumarate + H2O</text>
        <dbReference type="Rhea" id="RHEA:12460"/>
        <dbReference type="ChEBI" id="CHEBI:15377"/>
        <dbReference type="ChEBI" id="CHEBI:15589"/>
        <dbReference type="ChEBI" id="CHEBI:29806"/>
        <dbReference type="EC" id="4.2.1.2"/>
    </reaction>
</comment>
<dbReference type="Gene3D" id="1.10.40.30">
    <property type="entry name" value="Fumarase/aspartase (C-terminal domain)"/>
    <property type="match status" value="1"/>
</dbReference>
<comment type="caution">
    <text evidence="8">The sequence shown here is derived from an EMBL/GenBank/DDBJ whole genome shotgun (WGS) entry which is preliminary data.</text>
</comment>
<dbReference type="FunFam" id="1.10.275.10:FF:000001">
    <property type="entry name" value="Fumarate hydratase, mitochondrial"/>
    <property type="match status" value="1"/>
</dbReference>
<evidence type="ECO:0000259" key="6">
    <source>
        <dbReference type="Pfam" id="PF00206"/>
    </source>
</evidence>
<comment type="subcellular location">
    <subcellularLocation>
        <location evidence="5">Cytoplasm</location>
    </subcellularLocation>
</comment>
<dbReference type="PANTHER" id="PTHR11444">
    <property type="entry name" value="ASPARTATEAMMONIA/ARGININOSUCCINATE/ADENYLOSUCCINATE LYASE"/>
    <property type="match status" value="1"/>
</dbReference>
<gene>
    <name evidence="5 8" type="primary">fumC</name>
    <name evidence="8" type="ORF">D3H55_16110</name>
</gene>
<dbReference type="Pfam" id="PF10415">
    <property type="entry name" value="FumaraseC_C"/>
    <property type="match status" value="1"/>
</dbReference>
<keyword evidence="9" id="KW-1185">Reference proteome</keyword>
<dbReference type="InterPro" id="IPR005677">
    <property type="entry name" value="Fum_hydII"/>
</dbReference>
<dbReference type="PANTHER" id="PTHR11444:SF1">
    <property type="entry name" value="FUMARATE HYDRATASE, MITOCHONDRIAL"/>
    <property type="match status" value="1"/>
</dbReference>
<organism evidence="8 9">
    <name type="scientific">Bacillus salacetis</name>
    <dbReference type="NCBI Taxonomy" id="2315464"/>
    <lineage>
        <taxon>Bacteria</taxon>
        <taxon>Bacillati</taxon>
        <taxon>Bacillota</taxon>
        <taxon>Bacilli</taxon>
        <taxon>Bacillales</taxon>
        <taxon>Bacillaceae</taxon>
        <taxon>Bacillus</taxon>
    </lineage>
</organism>
<comment type="miscellaneous">
    <text evidence="5">There are 2 substrate-binding sites: the catalytic A site, and the non-catalytic B site that may play a role in the transfer of substrate or product between the active site and the solvent. Alternatively, the B site may bind allosteric effectors.</text>
</comment>
<evidence type="ECO:0000256" key="5">
    <source>
        <dbReference type="HAMAP-Rule" id="MF_00743"/>
    </source>
</evidence>
<dbReference type="InterPro" id="IPR008948">
    <property type="entry name" value="L-Aspartase-like"/>
</dbReference>
<dbReference type="UniPathway" id="UPA00223">
    <property type="reaction ID" value="UER01007"/>
</dbReference>
<evidence type="ECO:0000256" key="2">
    <source>
        <dbReference type="ARBA" id="ARBA00009084"/>
    </source>
</evidence>
<dbReference type="GO" id="GO:0006108">
    <property type="term" value="P:malate metabolic process"/>
    <property type="evidence" value="ECO:0007669"/>
    <property type="project" value="TreeGrafter"/>
</dbReference>
<feature type="site" description="Important for catalytic activity" evidence="5">
    <location>
        <position position="327"/>
    </location>
</feature>
<dbReference type="GO" id="GO:0005737">
    <property type="term" value="C:cytoplasm"/>
    <property type="evidence" value="ECO:0007669"/>
    <property type="project" value="UniProtKB-SubCell"/>
</dbReference>
<dbReference type="SUPFAM" id="SSF48557">
    <property type="entry name" value="L-aspartase-like"/>
    <property type="match status" value="1"/>
</dbReference>
<feature type="binding site" evidence="5">
    <location>
        <begin position="320"/>
        <end position="322"/>
    </location>
    <ligand>
        <name>substrate</name>
    </ligand>
</feature>
<keyword evidence="3 5" id="KW-0816">Tricarboxylic acid cycle</keyword>
<dbReference type="PRINTS" id="PR00149">
    <property type="entry name" value="FUMRATELYASE"/>
</dbReference>
<dbReference type="GO" id="GO:0006106">
    <property type="term" value="P:fumarate metabolic process"/>
    <property type="evidence" value="ECO:0007669"/>
    <property type="project" value="InterPro"/>
</dbReference>
<dbReference type="NCBIfam" id="NF008909">
    <property type="entry name" value="PRK12273.1"/>
    <property type="match status" value="1"/>
</dbReference>
<keyword evidence="5" id="KW-0963">Cytoplasm</keyword>
<sequence>MEYRTERDTIGEIQVPADNFWGAQTQRSKENFKISHERMPLEVTYGFAQLKKAAAIVNHELGKLSDVKKDAIVKACDEIISGMLDEHFPLVVWQTGSGTQSNMNVNEVVAFRANQMILESDERVHPNDDVNMSQSSNDTFPTAMHVAAYKELHERLKPAIEQFHKTLKAKETEFMEVIKIGRTHLQDATPLTLGQEISGWRTMVERSQQMIEESSKHLLNLAIGGTAVGTGINADPKFGDMVAAQLKEQTGFPFVSSDNKFHALTSHDEVVHVHGALKALAADVMKIANDVRWLASGPRSGIGEISIPANEPGSSIMPGKVNPTQSEALTMVSAQVFGNDAVIGFAASQGNFELNVFKPVIIHNLLQSVRLLADGIRSFDENCAQGIEANNEVIEEFVNRSLMLVTALNPHIGYEKAAEIAKTAHKEGLTLKEAAVRSGYLTGDQFDEWIDPMKMVNLDKA</sequence>
<reference evidence="8 9" key="1">
    <citation type="submission" date="2018-09" db="EMBL/GenBank/DDBJ databases">
        <title>Bacillus saliacetes sp. nov., isolated from Thai shrimp paste (Ka-pi).</title>
        <authorList>
            <person name="Daroonpunt R."/>
            <person name="Tanasupawat S."/>
            <person name="Yiamsombut S."/>
        </authorList>
    </citation>
    <scope>NUCLEOTIDE SEQUENCE [LARGE SCALE GENOMIC DNA]</scope>
    <source>
        <strain evidence="8 9">SKP7-4</strain>
    </source>
</reference>
<dbReference type="GO" id="GO:0006099">
    <property type="term" value="P:tricarboxylic acid cycle"/>
    <property type="evidence" value="ECO:0007669"/>
    <property type="project" value="UniProtKB-UniRule"/>
</dbReference>
<feature type="binding site" evidence="5">
    <location>
        <begin position="97"/>
        <end position="99"/>
    </location>
    <ligand>
        <name>substrate</name>
    </ligand>
</feature>
<comment type="catalytic activity">
    <reaction evidence="1">
        <text>L-aspartate = fumarate + NH4(+)</text>
        <dbReference type="Rhea" id="RHEA:16601"/>
        <dbReference type="ChEBI" id="CHEBI:28938"/>
        <dbReference type="ChEBI" id="CHEBI:29806"/>
        <dbReference type="ChEBI" id="CHEBI:29991"/>
        <dbReference type="EC" id="4.3.1.1"/>
    </reaction>
</comment>
<dbReference type="EMBL" id="QXIR01000024">
    <property type="protein sequence ID" value="RIW30908.1"/>
    <property type="molecule type" value="Genomic_DNA"/>
</dbReference>
<dbReference type="AlphaFoldDB" id="A0A3A1QT82"/>
<evidence type="ECO:0000256" key="1">
    <source>
        <dbReference type="ARBA" id="ARBA00001494"/>
    </source>
</evidence>
<feature type="binding site" evidence="5">
    <location>
        <position position="315"/>
    </location>
    <ligand>
        <name>substrate</name>
    </ligand>
</feature>
<accession>A0A3A1QT82</accession>
<protein>
    <recommendedName>
        <fullName evidence="5">Fumarate hydratase class II</fullName>
        <shortName evidence="5">Fumarase C</shortName>
        <ecNumber evidence="5">4.2.1.2</ecNumber>
    </recommendedName>
    <alternativeName>
        <fullName evidence="5">Aerobic fumarase</fullName>
    </alternativeName>
    <alternativeName>
        <fullName evidence="5">Iron-independent fumarase</fullName>
    </alternativeName>
</protein>
<dbReference type="GO" id="GO:0008797">
    <property type="term" value="F:aspartate ammonia-lyase activity"/>
    <property type="evidence" value="ECO:0007669"/>
    <property type="project" value="UniProtKB-EC"/>
</dbReference>
<comment type="subunit">
    <text evidence="5">Homotetramer.</text>
</comment>
<feature type="active site" evidence="5">
    <location>
        <position position="314"/>
    </location>
</feature>
<dbReference type="Gene3D" id="1.10.275.10">
    <property type="entry name" value="Fumarase/aspartase (N-terminal domain)"/>
    <property type="match status" value="1"/>
</dbReference>
<proteinExistence type="inferred from homology"/>
<feature type="domain" description="Fumarate lyase N-terminal" evidence="6">
    <location>
        <begin position="11"/>
        <end position="338"/>
    </location>
</feature>
<comment type="pathway">
    <text evidence="5">Carbohydrate metabolism; tricarboxylic acid cycle; (S)-malate from fumarate: step 1/1.</text>
</comment>
<dbReference type="InterPro" id="IPR024083">
    <property type="entry name" value="Fumarase/histidase_N"/>
</dbReference>
<feature type="domain" description="Fumarase C C-terminal" evidence="7">
    <location>
        <begin position="404"/>
        <end position="457"/>
    </location>
</feature>
<evidence type="ECO:0000256" key="3">
    <source>
        <dbReference type="ARBA" id="ARBA00022532"/>
    </source>
</evidence>
<dbReference type="InterPro" id="IPR020557">
    <property type="entry name" value="Fumarate_lyase_CS"/>
</dbReference>
<dbReference type="EC" id="4.2.1.2" evidence="5"/>
<dbReference type="NCBIfam" id="TIGR00979">
    <property type="entry name" value="fumC_II"/>
    <property type="match status" value="1"/>
</dbReference>
<dbReference type="FunFam" id="1.20.200.10:FF:000001">
    <property type="entry name" value="Fumarate hydratase, mitochondrial"/>
    <property type="match status" value="1"/>
</dbReference>
<dbReference type="RefSeq" id="WP_119548351.1">
    <property type="nucleotide sequence ID" value="NZ_QXIR01000024.1"/>
</dbReference>
<dbReference type="GO" id="GO:0004333">
    <property type="term" value="F:fumarate hydratase activity"/>
    <property type="evidence" value="ECO:0007669"/>
    <property type="project" value="UniProtKB-UniRule"/>
</dbReference>
<feature type="active site" description="Proton donor/acceptor" evidence="5">
    <location>
        <position position="184"/>
    </location>
</feature>
<dbReference type="FunFam" id="1.10.40.30:FF:000002">
    <property type="entry name" value="Fumarate hydratase class II"/>
    <property type="match status" value="1"/>
</dbReference>
<feature type="binding site" evidence="5">
    <location>
        <position position="183"/>
    </location>
    <ligand>
        <name>substrate</name>
    </ligand>
</feature>
<comment type="function">
    <text evidence="5">Involved in the TCA cycle. Catalyzes the stereospecific interconversion of fumarate to L-malate.</text>
</comment>
<dbReference type="InterPro" id="IPR022761">
    <property type="entry name" value="Fumarate_lyase_N"/>
</dbReference>
<feature type="binding site" evidence="5">
    <location>
        <begin position="135"/>
        <end position="137"/>
    </location>
    <ligand>
        <name>substrate</name>
    </ligand>
</feature>
<dbReference type="Gene3D" id="1.20.200.10">
    <property type="entry name" value="Fumarase/aspartase (Central domain)"/>
    <property type="match status" value="1"/>
</dbReference>